<sequence>MSKPIEDRLNKIPVINILVKIGKKLILPGFEGLSIYDLIEIYVIGIIKGTFSARASAISWSFFLSLFPFLLFLLNLIPYVPIDGFEENFFEFVKGALPKQSSDFFSGIFEDIASNPRGGLLSTVFVLSILFMTNGINAVFSGFEYSYHVTLNRNFVRQYVVALGVSIIVASLLLITVIGTLYFSYLVDDLNKMGVVDDTVFWLTLGKYALFVFMIFVIIATLFYFGTSEGKQNKFFSPGAFMTTFLIIITTYLFGVYIDNFSNYNQLYGSIGAMLILMLYIWLNANLLLLGFELNASLNQLRKNFNT</sequence>
<comment type="caution">
    <text evidence="7">The sequence shown here is derived from an EMBL/GenBank/DDBJ whole genome shotgun (WGS) entry which is preliminary data.</text>
</comment>
<evidence type="ECO:0000256" key="1">
    <source>
        <dbReference type="ARBA" id="ARBA00004651"/>
    </source>
</evidence>
<keyword evidence="2" id="KW-1003">Cell membrane</keyword>
<organism evidence="7 8">
    <name type="scientific">Aquimarina atlantica</name>
    <dbReference type="NCBI Taxonomy" id="1317122"/>
    <lineage>
        <taxon>Bacteria</taxon>
        <taxon>Pseudomonadati</taxon>
        <taxon>Bacteroidota</taxon>
        <taxon>Flavobacteriia</taxon>
        <taxon>Flavobacteriales</taxon>
        <taxon>Flavobacteriaceae</taxon>
        <taxon>Aquimarina</taxon>
    </lineage>
</organism>
<dbReference type="Proteomes" id="UP000023541">
    <property type="component" value="Unassembled WGS sequence"/>
</dbReference>
<feature type="transmembrane region" description="Helical" evidence="6">
    <location>
        <begin position="159"/>
        <end position="185"/>
    </location>
</feature>
<evidence type="ECO:0000256" key="5">
    <source>
        <dbReference type="ARBA" id="ARBA00023136"/>
    </source>
</evidence>
<dbReference type="Pfam" id="PF03631">
    <property type="entry name" value="Virul_fac_BrkB"/>
    <property type="match status" value="1"/>
</dbReference>
<dbReference type="NCBIfam" id="TIGR00765">
    <property type="entry name" value="yihY_not_rbn"/>
    <property type="match status" value="1"/>
</dbReference>
<keyword evidence="4 6" id="KW-1133">Transmembrane helix</keyword>
<evidence type="ECO:0000256" key="2">
    <source>
        <dbReference type="ARBA" id="ARBA00022475"/>
    </source>
</evidence>
<dbReference type="PIRSF" id="PIRSF035875">
    <property type="entry name" value="RNase_BN"/>
    <property type="match status" value="1"/>
</dbReference>
<evidence type="ECO:0000256" key="4">
    <source>
        <dbReference type="ARBA" id="ARBA00022989"/>
    </source>
</evidence>
<evidence type="ECO:0000256" key="3">
    <source>
        <dbReference type="ARBA" id="ARBA00022692"/>
    </source>
</evidence>
<reference evidence="7 8" key="1">
    <citation type="submission" date="2014-04" db="EMBL/GenBank/DDBJ databases">
        <title>Aquimarina sp. 22II-S11-z7 Genome Sequencing.</title>
        <authorList>
            <person name="Lai Q."/>
        </authorList>
    </citation>
    <scope>NUCLEOTIDE SEQUENCE [LARGE SCALE GENOMIC DNA]</scope>
    <source>
        <strain evidence="7 8">22II-S11-z7</strain>
    </source>
</reference>
<feature type="transmembrane region" description="Helical" evidence="6">
    <location>
        <begin position="57"/>
        <end position="80"/>
    </location>
</feature>
<feature type="transmembrane region" description="Helical" evidence="6">
    <location>
        <begin position="270"/>
        <end position="292"/>
    </location>
</feature>
<dbReference type="GO" id="GO:0005886">
    <property type="term" value="C:plasma membrane"/>
    <property type="evidence" value="ECO:0007669"/>
    <property type="project" value="UniProtKB-SubCell"/>
</dbReference>
<keyword evidence="3 6" id="KW-0812">Transmembrane</keyword>
<gene>
    <name evidence="7" type="ORF">ATO12_13225</name>
</gene>
<protein>
    <submittedName>
        <fullName evidence="7">Ribonuclease BN</fullName>
    </submittedName>
</protein>
<keyword evidence="8" id="KW-1185">Reference proteome</keyword>
<dbReference type="STRING" id="1317122.ATO12_13225"/>
<dbReference type="OrthoDB" id="977385at2"/>
<dbReference type="InterPro" id="IPR017039">
    <property type="entry name" value="Virul_fac_BrkB"/>
</dbReference>
<dbReference type="PANTHER" id="PTHR30213">
    <property type="entry name" value="INNER MEMBRANE PROTEIN YHJD"/>
    <property type="match status" value="1"/>
</dbReference>
<feature type="transmembrane region" description="Helical" evidence="6">
    <location>
        <begin position="239"/>
        <end position="258"/>
    </location>
</feature>
<keyword evidence="5 6" id="KW-0472">Membrane</keyword>
<accession>A0A023BV81</accession>
<evidence type="ECO:0000313" key="8">
    <source>
        <dbReference type="Proteomes" id="UP000023541"/>
    </source>
</evidence>
<dbReference type="RefSeq" id="WP_034241383.1">
    <property type="nucleotide sequence ID" value="NZ_AQRA01000004.1"/>
</dbReference>
<proteinExistence type="predicted"/>
<name>A0A023BV81_9FLAO</name>
<comment type="subcellular location">
    <subcellularLocation>
        <location evidence="1">Cell membrane</location>
        <topology evidence="1">Multi-pass membrane protein</topology>
    </subcellularLocation>
</comment>
<dbReference type="PANTHER" id="PTHR30213:SF0">
    <property type="entry name" value="UPF0761 MEMBRANE PROTEIN YIHY"/>
    <property type="match status" value="1"/>
</dbReference>
<evidence type="ECO:0000256" key="6">
    <source>
        <dbReference type="SAM" id="Phobius"/>
    </source>
</evidence>
<dbReference type="AlphaFoldDB" id="A0A023BV81"/>
<evidence type="ECO:0000313" key="7">
    <source>
        <dbReference type="EMBL" id="EZH73844.1"/>
    </source>
</evidence>
<dbReference type="EMBL" id="AQRA01000004">
    <property type="protein sequence ID" value="EZH73844.1"/>
    <property type="molecule type" value="Genomic_DNA"/>
</dbReference>
<feature type="transmembrane region" description="Helical" evidence="6">
    <location>
        <begin position="124"/>
        <end position="147"/>
    </location>
</feature>
<dbReference type="eggNOG" id="COG1295">
    <property type="taxonomic scope" value="Bacteria"/>
</dbReference>
<feature type="transmembrane region" description="Helical" evidence="6">
    <location>
        <begin position="205"/>
        <end position="227"/>
    </location>
</feature>